<keyword evidence="1" id="KW-1133">Transmembrane helix</keyword>
<dbReference type="Proteomes" id="UP001652628">
    <property type="component" value="Chromosome 2L"/>
</dbReference>
<feature type="transmembrane region" description="Helical" evidence="1">
    <location>
        <begin position="224"/>
        <end position="246"/>
    </location>
</feature>
<keyword evidence="2" id="KW-1185">Reference proteome</keyword>
<evidence type="ECO:0000313" key="3">
    <source>
        <dbReference type="RefSeq" id="XP_070850494.1"/>
    </source>
</evidence>
<organism evidence="2 3">
    <name type="scientific">Drosophila suzukii</name>
    <name type="common">Spotted-wing drosophila fruit fly</name>
    <dbReference type="NCBI Taxonomy" id="28584"/>
    <lineage>
        <taxon>Eukaryota</taxon>
        <taxon>Metazoa</taxon>
        <taxon>Ecdysozoa</taxon>
        <taxon>Arthropoda</taxon>
        <taxon>Hexapoda</taxon>
        <taxon>Insecta</taxon>
        <taxon>Pterygota</taxon>
        <taxon>Neoptera</taxon>
        <taxon>Endopterygota</taxon>
        <taxon>Diptera</taxon>
        <taxon>Brachycera</taxon>
        <taxon>Muscomorpha</taxon>
        <taxon>Ephydroidea</taxon>
        <taxon>Drosophilidae</taxon>
        <taxon>Drosophila</taxon>
        <taxon>Sophophora</taxon>
    </lineage>
</organism>
<protein>
    <submittedName>
        <fullName evidence="3">Uncharacterized protein</fullName>
    </submittedName>
</protein>
<evidence type="ECO:0000256" key="1">
    <source>
        <dbReference type="SAM" id="Phobius"/>
    </source>
</evidence>
<name>A0ABM4TKJ9_DROSZ</name>
<proteinExistence type="predicted"/>
<evidence type="ECO:0000313" key="2">
    <source>
        <dbReference type="Proteomes" id="UP001652628"/>
    </source>
</evidence>
<sequence length="269" mass="30346">MLSPKSDASGDDSSPVIAQVKNNFGNENEAPPIGWNIENKDGQVPNNPIPGYLKEIHLSHRQISKRFTELLNLFEDYTKLLDSEHVHHVGVPFRLKRVLSEQLALKAEDENLEQRASSLTQLSDVTLKPSCEVSSQTSWSAVDQKQAEGTDLEDKLAAMGRTVDPERENPSKVLQHTIHIEVESVTSATDMQRAPLRQRMWHVLVQTRDTIVAGAYLIGENITFALFIALCMWCLYLLLSHFYGFLHTNVNQQIDLKRSLVRGPQPKLL</sequence>
<dbReference type="RefSeq" id="XP_070850494.1">
    <property type="nucleotide sequence ID" value="XM_070994393.1"/>
</dbReference>
<dbReference type="GeneID" id="108017166"/>
<gene>
    <name evidence="3" type="primary">LOC108017166</name>
</gene>
<keyword evidence="1" id="KW-0472">Membrane</keyword>
<reference evidence="3" key="2">
    <citation type="submission" date="2025-08" db="UniProtKB">
        <authorList>
            <consortium name="RefSeq"/>
        </authorList>
    </citation>
    <scope>IDENTIFICATION</scope>
</reference>
<reference evidence="2" key="1">
    <citation type="submission" date="2025-05" db="UniProtKB">
        <authorList>
            <consortium name="RefSeq"/>
        </authorList>
    </citation>
    <scope>NUCLEOTIDE SEQUENCE [LARGE SCALE GENOMIC DNA]</scope>
</reference>
<keyword evidence="1" id="KW-0812">Transmembrane</keyword>
<accession>A0ABM4TKJ9</accession>